<evidence type="ECO:0000313" key="2">
    <source>
        <dbReference type="EMBL" id="THU69117.1"/>
    </source>
</evidence>
<feature type="compositionally biased region" description="Polar residues" evidence="1">
    <location>
        <begin position="28"/>
        <end position="47"/>
    </location>
</feature>
<feature type="compositionally biased region" description="Low complexity" evidence="1">
    <location>
        <begin position="58"/>
        <end position="92"/>
    </location>
</feature>
<dbReference type="Proteomes" id="UP000317650">
    <property type="component" value="Chromosome 8"/>
</dbReference>
<sequence length="224" mass="23677">MEEKKGKVHFLLEAAETNIPTPKHITQIPKSTAHLTPSISNATSSPSILFPPACFRTSSSDPSHSQPSSSSSSSPPSQHKPSHPSDSSGISSSLEQNLLLHRRFLLSSSKAAATSTLCPIDTPFSPTTHTSAAATAAAHWHSIPHTSPRRLNTPLTTFSSPTYASNRTPSPALTRSVLANTAASVSPLLNSSGEQIRWSGTIARAAARILDPFTSSELPSIRGR</sequence>
<accession>A0A4S8K2W0</accession>
<gene>
    <name evidence="2" type="ORF">C4D60_Mb08t11040</name>
</gene>
<proteinExistence type="predicted"/>
<organism evidence="2 3">
    <name type="scientific">Musa balbisiana</name>
    <name type="common">Banana</name>
    <dbReference type="NCBI Taxonomy" id="52838"/>
    <lineage>
        <taxon>Eukaryota</taxon>
        <taxon>Viridiplantae</taxon>
        <taxon>Streptophyta</taxon>
        <taxon>Embryophyta</taxon>
        <taxon>Tracheophyta</taxon>
        <taxon>Spermatophyta</taxon>
        <taxon>Magnoliopsida</taxon>
        <taxon>Liliopsida</taxon>
        <taxon>Zingiberales</taxon>
        <taxon>Musaceae</taxon>
        <taxon>Musa</taxon>
    </lineage>
</organism>
<evidence type="ECO:0000313" key="3">
    <source>
        <dbReference type="Proteomes" id="UP000317650"/>
    </source>
</evidence>
<feature type="region of interest" description="Disordered" evidence="1">
    <location>
        <begin position="18"/>
        <end position="92"/>
    </location>
</feature>
<protein>
    <submittedName>
        <fullName evidence="2">Uncharacterized protein</fullName>
    </submittedName>
</protein>
<name>A0A4S8K2W0_MUSBA</name>
<dbReference type="AlphaFoldDB" id="A0A4S8K2W0"/>
<dbReference type="EMBL" id="PYDT01000002">
    <property type="protein sequence ID" value="THU69117.1"/>
    <property type="molecule type" value="Genomic_DNA"/>
</dbReference>
<reference evidence="2 3" key="1">
    <citation type="journal article" date="2019" name="Nat. Plants">
        <title>Genome sequencing of Musa balbisiana reveals subgenome evolution and function divergence in polyploid bananas.</title>
        <authorList>
            <person name="Yao X."/>
        </authorList>
    </citation>
    <scope>NUCLEOTIDE SEQUENCE [LARGE SCALE GENOMIC DNA]</scope>
    <source>
        <strain evidence="3">cv. DH-PKW</strain>
        <tissue evidence="2">Leaves</tissue>
    </source>
</reference>
<keyword evidence="3" id="KW-1185">Reference proteome</keyword>
<evidence type="ECO:0000256" key="1">
    <source>
        <dbReference type="SAM" id="MobiDB-lite"/>
    </source>
</evidence>
<comment type="caution">
    <text evidence="2">The sequence shown here is derived from an EMBL/GenBank/DDBJ whole genome shotgun (WGS) entry which is preliminary data.</text>
</comment>